<proteinExistence type="predicted"/>
<evidence type="ECO:0000256" key="5">
    <source>
        <dbReference type="ARBA" id="ARBA00023136"/>
    </source>
</evidence>
<dbReference type="EMBL" id="FNPX01000003">
    <property type="protein sequence ID" value="SDY84729.1"/>
    <property type="molecule type" value="Genomic_DNA"/>
</dbReference>
<feature type="transmembrane region" description="Helical" evidence="6">
    <location>
        <begin position="718"/>
        <end position="738"/>
    </location>
</feature>
<evidence type="ECO:0000256" key="1">
    <source>
        <dbReference type="ARBA" id="ARBA00004651"/>
    </source>
</evidence>
<keyword evidence="9" id="KW-1185">Reference proteome</keyword>
<dbReference type="OrthoDB" id="9775544at2"/>
<name>A0A1H3N938_9RHOB</name>
<dbReference type="STRING" id="1244108.SAMN05444004_103295"/>
<feature type="transmembrane region" description="Helical" evidence="6">
    <location>
        <begin position="359"/>
        <end position="376"/>
    </location>
</feature>
<evidence type="ECO:0000313" key="8">
    <source>
        <dbReference type="EMBL" id="SDY84729.1"/>
    </source>
</evidence>
<protein>
    <submittedName>
        <fullName evidence="8">Putative ABC transport system permease protein</fullName>
    </submittedName>
</protein>
<dbReference type="GO" id="GO:0005886">
    <property type="term" value="C:plasma membrane"/>
    <property type="evidence" value="ECO:0007669"/>
    <property type="project" value="UniProtKB-SubCell"/>
</dbReference>
<dbReference type="Pfam" id="PF02687">
    <property type="entry name" value="FtsX"/>
    <property type="match status" value="2"/>
</dbReference>
<dbReference type="RefSeq" id="WP_092643819.1">
    <property type="nucleotide sequence ID" value="NZ_FNPX01000003.1"/>
</dbReference>
<dbReference type="PANTHER" id="PTHR30287:SF1">
    <property type="entry name" value="INNER MEMBRANE PROTEIN"/>
    <property type="match status" value="1"/>
</dbReference>
<feature type="transmembrane region" description="Helical" evidence="6">
    <location>
        <begin position="426"/>
        <end position="448"/>
    </location>
</feature>
<accession>A0A1H3N938</accession>
<keyword evidence="2" id="KW-1003">Cell membrane</keyword>
<feature type="transmembrane region" description="Helical" evidence="6">
    <location>
        <begin position="759"/>
        <end position="785"/>
    </location>
</feature>
<evidence type="ECO:0000256" key="2">
    <source>
        <dbReference type="ARBA" id="ARBA00022475"/>
    </source>
</evidence>
<keyword evidence="3 6" id="KW-0812">Transmembrane</keyword>
<dbReference type="AlphaFoldDB" id="A0A1H3N938"/>
<evidence type="ECO:0000313" key="9">
    <source>
        <dbReference type="Proteomes" id="UP000198914"/>
    </source>
</evidence>
<feature type="transmembrane region" description="Helical" evidence="6">
    <location>
        <begin position="402"/>
        <end position="420"/>
    </location>
</feature>
<reference evidence="9" key="1">
    <citation type="submission" date="2016-10" db="EMBL/GenBank/DDBJ databases">
        <authorList>
            <person name="Varghese N."/>
            <person name="Submissions S."/>
        </authorList>
    </citation>
    <scope>NUCLEOTIDE SEQUENCE [LARGE SCALE GENOMIC DNA]</scope>
    <source>
        <strain evidence="9">DSM 100420</strain>
    </source>
</reference>
<feature type="transmembrane region" description="Helical" evidence="6">
    <location>
        <begin position="261"/>
        <end position="285"/>
    </location>
</feature>
<gene>
    <name evidence="8" type="ORF">SAMN05444004_103295</name>
</gene>
<feature type="transmembrane region" description="Helical" evidence="6">
    <location>
        <begin position="20"/>
        <end position="42"/>
    </location>
</feature>
<feature type="domain" description="ABC3 transporter permease C-terminal" evidence="7">
    <location>
        <begin position="265"/>
        <end position="377"/>
    </location>
</feature>
<keyword evidence="4 6" id="KW-1133">Transmembrane helix</keyword>
<evidence type="ECO:0000256" key="6">
    <source>
        <dbReference type="SAM" id="Phobius"/>
    </source>
</evidence>
<dbReference type="PANTHER" id="PTHR30287">
    <property type="entry name" value="MEMBRANE COMPONENT OF PREDICTED ABC SUPERFAMILY METABOLITE UPTAKE TRANSPORTER"/>
    <property type="match status" value="1"/>
</dbReference>
<feature type="transmembrane region" description="Helical" evidence="6">
    <location>
        <begin position="805"/>
        <end position="825"/>
    </location>
</feature>
<evidence type="ECO:0000259" key="7">
    <source>
        <dbReference type="Pfam" id="PF02687"/>
    </source>
</evidence>
<dbReference type="InterPro" id="IPR003838">
    <property type="entry name" value="ABC3_permease_C"/>
</dbReference>
<feature type="transmembrane region" description="Helical" evidence="6">
    <location>
        <begin position="306"/>
        <end position="339"/>
    </location>
</feature>
<comment type="subcellular location">
    <subcellularLocation>
        <location evidence="1">Cell membrane</location>
        <topology evidence="1">Multi-pass membrane protein</topology>
    </subcellularLocation>
</comment>
<dbReference type="InterPro" id="IPR038766">
    <property type="entry name" value="Membrane_comp_ABC_pdt"/>
</dbReference>
<keyword evidence="5 6" id="KW-0472">Membrane</keyword>
<feature type="domain" description="ABC3 transporter permease C-terminal" evidence="7">
    <location>
        <begin position="722"/>
        <end position="827"/>
    </location>
</feature>
<sequence length="840" mass="87375">MTWLKQAATIARRELRGGLAGFRIFLACLALGVAAIAAVGSVRVSITEGLAREGSVILGGDAEVEFAYRRANEEERALLATYGTVSEIIDFRSMAATGLGAEADRALTQVKAVDDLYPLVGTVELSPNMPIAEALADGGIIAHPVLVDRLGLTIGDSLFLGARELTLRAALTREPDAGGAGFGLGPRTIVSTASLEGSGLVSEGSLFESEYRIDMGDLPDTALDAAQAEIETAFADSGARWRDRRNAAPQVERFVDRIGSFLVLVGLAGLAVGGVGVSAAVRSYLDRKTGVIATLKTLGAEGRVIFAAYMMQIGVLAALGIVLGLILGTIIPIVVGPLIEAQLPVPVALGVHVSPLFEAALYGALTALIFTLWPLARTEQVRAASLFRDATGNTRIWPRKRYIAALAVAAVALIASSALLSGIPELALSSAAGIAVALVLLIGAAWGVRRLARKLASTKVVRGWPALRLALGSVGGPGGEATAVVLSLGLGLTVLAAVGQIDANMRAAIDRDLPERAPSYFFVDIQPNQLEGFLDRVENDPAVSRVDTAPMLGGVVRSIAGRPASEFDHWVTRGDRRISFADTPGKGTRIVSGEFWPEDYAGEPQISFAREEAHELGIELGDKVTLNVLGRDITGTVTNFREVDFSSGGIGFVIIFNTAALQGAPHTWLSTVYAEESAEAQILRDVAGDAPNITAIRVRDAIALVTEALGALAAATSWGAGATLLTGFIVLIGAAAAGERSRTFEASVLKTLGATRATILLSFALRSALLGAAAGIVAIGAGALAGWGILTFVMDAPYAFEWRSAMAIVVGGAFATLLAGLAFAWRPLAARPAGVLRAQD</sequence>
<organism evidence="8 9">
    <name type="scientific">Jannaschia faecimaris</name>
    <dbReference type="NCBI Taxonomy" id="1244108"/>
    <lineage>
        <taxon>Bacteria</taxon>
        <taxon>Pseudomonadati</taxon>
        <taxon>Pseudomonadota</taxon>
        <taxon>Alphaproteobacteria</taxon>
        <taxon>Rhodobacterales</taxon>
        <taxon>Roseobacteraceae</taxon>
        <taxon>Jannaschia</taxon>
    </lineage>
</organism>
<evidence type="ECO:0000256" key="3">
    <source>
        <dbReference type="ARBA" id="ARBA00022692"/>
    </source>
</evidence>
<dbReference type="Proteomes" id="UP000198914">
    <property type="component" value="Unassembled WGS sequence"/>
</dbReference>
<evidence type="ECO:0000256" key="4">
    <source>
        <dbReference type="ARBA" id="ARBA00022989"/>
    </source>
</evidence>